<protein>
    <recommendedName>
        <fullName evidence="2">non-specific serine/threonine protein kinase</fullName>
        <ecNumber evidence="2">2.7.11.1</ecNumber>
    </recommendedName>
</protein>
<organism evidence="9">
    <name type="scientific">hydrothermal vent metagenome</name>
    <dbReference type="NCBI Taxonomy" id="652676"/>
    <lineage>
        <taxon>unclassified sequences</taxon>
        <taxon>metagenomes</taxon>
        <taxon>ecological metagenomes</taxon>
    </lineage>
</organism>
<keyword evidence="4" id="KW-0547">Nucleotide-binding</keyword>
<dbReference type="PROSITE" id="PS00108">
    <property type="entry name" value="PROTEIN_KINASE_ST"/>
    <property type="match status" value="1"/>
</dbReference>
<feature type="region of interest" description="Disordered" evidence="7">
    <location>
        <begin position="335"/>
        <end position="364"/>
    </location>
</feature>
<dbReference type="InterPro" id="IPR000719">
    <property type="entry name" value="Prot_kinase_dom"/>
</dbReference>
<keyword evidence="5 9" id="KW-0418">Kinase</keyword>
<dbReference type="InterPro" id="IPR011009">
    <property type="entry name" value="Kinase-like_dom_sf"/>
</dbReference>
<dbReference type="PROSITE" id="PS00107">
    <property type="entry name" value="PROTEIN_KINASE_ATP"/>
    <property type="match status" value="1"/>
</dbReference>
<dbReference type="Gene3D" id="1.10.510.10">
    <property type="entry name" value="Transferase(Phosphotransferase) domain 1"/>
    <property type="match status" value="1"/>
</dbReference>
<gene>
    <name evidence="9" type="ORF">MNBD_GAMMA07-1507</name>
</gene>
<evidence type="ECO:0000256" key="1">
    <source>
        <dbReference type="ARBA" id="ARBA00010886"/>
    </source>
</evidence>
<keyword evidence="6" id="KW-0067">ATP-binding</keyword>
<dbReference type="InterPro" id="IPR008271">
    <property type="entry name" value="Ser/Thr_kinase_AS"/>
</dbReference>
<name>A0A3B0WWQ6_9ZZZZ</name>
<dbReference type="SMART" id="SM00220">
    <property type="entry name" value="S_TKc"/>
    <property type="match status" value="1"/>
</dbReference>
<dbReference type="EMBL" id="UOFF01000080">
    <property type="protein sequence ID" value="VAW55147.1"/>
    <property type="molecule type" value="Genomic_DNA"/>
</dbReference>
<dbReference type="InterPro" id="IPR050660">
    <property type="entry name" value="NEK_Ser/Thr_kinase"/>
</dbReference>
<dbReference type="GO" id="GO:0005524">
    <property type="term" value="F:ATP binding"/>
    <property type="evidence" value="ECO:0007669"/>
    <property type="project" value="UniProtKB-KW"/>
</dbReference>
<evidence type="ECO:0000256" key="3">
    <source>
        <dbReference type="ARBA" id="ARBA00022679"/>
    </source>
</evidence>
<dbReference type="SUPFAM" id="SSF56112">
    <property type="entry name" value="Protein kinase-like (PK-like)"/>
    <property type="match status" value="1"/>
</dbReference>
<evidence type="ECO:0000256" key="6">
    <source>
        <dbReference type="ARBA" id="ARBA00022840"/>
    </source>
</evidence>
<dbReference type="CDD" id="cd14014">
    <property type="entry name" value="STKc_PknB_like"/>
    <property type="match status" value="1"/>
</dbReference>
<evidence type="ECO:0000256" key="5">
    <source>
        <dbReference type="ARBA" id="ARBA00022777"/>
    </source>
</evidence>
<dbReference type="InterPro" id="IPR017441">
    <property type="entry name" value="Protein_kinase_ATP_BS"/>
</dbReference>
<dbReference type="PROSITE" id="PS50011">
    <property type="entry name" value="PROTEIN_KINASE_DOM"/>
    <property type="match status" value="1"/>
</dbReference>
<sequence>MELRNNTNELAEGYLLHWYAIKSVIGRGGFGITYLAHDNNLDRSVAIKEFMPEDFAMRSESSKVLPKPGKKEKLYKWGLRRFVDEARTLAKFNHPNIVRVLSVFEENNTAYMVMEYAQGQDLSFVFKKDKKFTEENFLDTYIPIMDGLSLVHEAGFIHRDIKPANIYLCDNNAPLLLDFGSARQSMSETSKPLTSLVTFGYAPFEQYNEGTGKEGPWTDIYSLGASIYFGITGKKPVDALARGGSFLDNGVDTYKPLSIIAKGNFSDNFLLAVDNAMMFKIEERPSNIMFWADMLLGKVDAPQLPDYMLNARVLEDATVVLPWSTSNTTQHTVMSKSSQRKLIDVHGKRQTAKSGSGTSKKSRSDTILLDSLNEISKTSSSGSSNSNKIWLPVLLVASVVLSVVVAYFSGAFNSVEHLAVQPVGMPVDSDDDYQRQLLSQETKIRKTNPSQIARKRKLASLISNAKREFAKGNFATGNEDSAYYYYTKALEMDEKNQLAKDGIYNIENELHALANKAYEKNEFKKSRVYLAQLNFMNSNTEEGAIIQEKIALGQAKKIKQQKQRKAQIKAWLEQASVHKKNKRYLFPKNKNAFELYQKVLEIDSENKLAKNGIDNIQQYYIILFNAHLASAQLKNAEKDLKAMRKISVASPILKGMQETLNSYKKKKLAKAAVKKSKAPKRIVVKSINISDASKKVALFKAALQERNKRKIKDLSVFVSGREQFVDQLIQQYRRYAIQVTGLRLIPTDNEVLANIQLADLVDINGNKVIPGNWSRFKIVVRYNKKNDLSVYW</sequence>
<dbReference type="Pfam" id="PF00069">
    <property type="entry name" value="Pkinase"/>
    <property type="match status" value="1"/>
</dbReference>
<reference evidence="9" key="1">
    <citation type="submission" date="2018-06" db="EMBL/GenBank/DDBJ databases">
        <authorList>
            <person name="Zhirakovskaya E."/>
        </authorList>
    </citation>
    <scope>NUCLEOTIDE SEQUENCE</scope>
</reference>
<evidence type="ECO:0000259" key="8">
    <source>
        <dbReference type="PROSITE" id="PS50011"/>
    </source>
</evidence>
<evidence type="ECO:0000256" key="4">
    <source>
        <dbReference type="ARBA" id="ARBA00022741"/>
    </source>
</evidence>
<dbReference type="EC" id="2.7.11.1" evidence="2"/>
<evidence type="ECO:0000256" key="7">
    <source>
        <dbReference type="SAM" id="MobiDB-lite"/>
    </source>
</evidence>
<dbReference type="InterPro" id="IPR019734">
    <property type="entry name" value="TPR_rpt"/>
</dbReference>
<dbReference type="SMART" id="SM00028">
    <property type="entry name" value="TPR"/>
    <property type="match status" value="2"/>
</dbReference>
<dbReference type="PANTHER" id="PTHR43671">
    <property type="entry name" value="SERINE/THREONINE-PROTEIN KINASE NEK"/>
    <property type="match status" value="1"/>
</dbReference>
<evidence type="ECO:0000256" key="2">
    <source>
        <dbReference type="ARBA" id="ARBA00012513"/>
    </source>
</evidence>
<comment type="similarity">
    <text evidence="1">Belongs to the protein kinase superfamily. NEK Ser/Thr protein kinase family. NIMA subfamily.</text>
</comment>
<evidence type="ECO:0000313" key="9">
    <source>
        <dbReference type="EMBL" id="VAW55147.1"/>
    </source>
</evidence>
<keyword evidence="9" id="KW-0723">Serine/threonine-protein kinase</keyword>
<dbReference type="AlphaFoldDB" id="A0A3B0WWQ6"/>
<dbReference type="GO" id="GO:0004674">
    <property type="term" value="F:protein serine/threonine kinase activity"/>
    <property type="evidence" value="ECO:0007669"/>
    <property type="project" value="UniProtKB-KW"/>
</dbReference>
<feature type="domain" description="Protein kinase" evidence="8">
    <location>
        <begin position="19"/>
        <end position="296"/>
    </location>
</feature>
<proteinExistence type="inferred from homology"/>
<keyword evidence="3 9" id="KW-0808">Transferase</keyword>
<dbReference type="PANTHER" id="PTHR43671:SF13">
    <property type="entry name" value="SERINE_THREONINE-PROTEIN KINASE NEK2"/>
    <property type="match status" value="1"/>
</dbReference>
<accession>A0A3B0WWQ6</accession>